<feature type="non-terminal residue" evidence="3">
    <location>
        <position position="1"/>
    </location>
</feature>
<evidence type="ECO:0000313" key="4">
    <source>
        <dbReference type="Proteomes" id="UP000747542"/>
    </source>
</evidence>
<keyword evidence="3" id="KW-0675">Receptor</keyword>
<dbReference type="Proteomes" id="UP000747542">
    <property type="component" value="Unassembled WGS sequence"/>
</dbReference>
<name>A0A8J5MTL3_HOMAM</name>
<accession>A0A8J5MTL3</accession>
<feature type="region of interest" description="Disordered" evidence="1">
    <location>
        <begin position="115"/>
        <end position="134"/>
    </location>
</feature>
<gene>
    <name evidence="3" type="primary">Chrna5-L</name>
    <name evidence="3" type="ORF">Hamer_G020810</name>
</gene>
<keyword evidence="2" id="KW-1133">Transmembrane helix</keyword>
<dbReference type="GO" id="GO:0016020">
    <property type="term" value="C:membrane"/>
    <property type="evidence" value="ECO:0007669"/>
    <property type="project" value="InterPro"/>
</dbReference>
<dbReference type="EMBL" id="JAHLQT010026066">
    <property type="protein sequence ID" value="KAG7163895.1"/>
    <property type="molecule type" value="Genomic_DNA"/>
</dbReference>
<feature type="transmembrane region" description="Helical" evidence="2">
    <location>
        <begin position="49"/>
        <end position="74"/>
    </location>
</feature>
<feature type="transmembrane region" description="Helical" evidence="2">
    <location>
        <begin position="143"/>
        <end position="166"/>
    </location>
</feature>
<evidence type="ECO:0000256" key="1">
    <source>
        <dbReference type="SAM" id="MobiDB-lite"/>
    </source>
</evidence>
<keyword evidence="2" id="KW-0812">Transmembrane</keyword>
<feature type="transmembrane region" description="Helical" evidence="2">
    <location>
        <begin position="19"/>
        <end position="37"/>
    </location>
</feature>
<dbReference type="SUPFAM" id="SSF90112">
    <property type="entry name" value="Neurotransmitter-gated ion-channel transmembrane pore"/>
    <property type="match status" value="1"/>
</dbReference>
<comment type="caution">
    <text evidence="3">The sequence shown here is derived from an EMBL/GenBank/DDBJ whole genome shotgun (WGS) entry which is preliminary data.</text>
</comment>
<keyword evidence="4" id="KW-1185">Reference proteome</keyword>
<dbReference type="InterPro" id="IPR036719">
    <property type="entry name" value="Neuro-gated_channel_TM_sf"/>
</dbReference>
<reference evidence="3" key="1">
    <citation type="journal article" date="2021" name="Sci. Adv.">
        <title>The American lobster genome reveals insights on longevity, neural, and immune adaptations.</title>
        <authorList>
            <person name="Polinski J.M."/>
            <person name="Zimin A.V."/>
            <person name="Clark K.F."/>
            <person name="Kohn A.B."/>
            <person name="Sadowski N."/>
            <person name="Timp W."/>
            <person name="Ptitsyn A."/>
            <person name="Khanna P."/>
            <person name="Romanova D.Y."/>
            <person name="Williams P."/>
            <person name="Greenwood S.J."/>
            <person name="Moroz L.L."/>
            <person name="Walt D.R."/>
            <person name="Bodnar A.G."/>
        </authorList>
    </citation>
    <scope>NUCLEOTIDE SEQUENCE</scope>
    <source>
        <strain evidence="3">GMGI-L3</strain>
    </source>
</reference>
<evidence type="ECO:0000256" key="2">
    <source>
        <dbReference type="SAM" id="Phobius"/>
    </source>
</evidence>
<dbReference type="InterPro" id="IPR038050">
    <property type="entry name" value="Neuro_actylchol_rec"/>
</dbReference>
<keyword evidence="2" id="KW-0472">Membrane</keyword>
<protein>
    <submittedName>
        <fullName evidence="3">Neuronal acetylcholine receptor subunit alpha-5-like</fullName>
    </submittedName>
</protein>
<organism evidence="3 4">
    <name type="scientific">Homarus americanus</name>
    <name type="common">American lobster</name>
    <dbReference type="NCBI Taxonomy" id="6706"/>
    <lineage>
        <taxon>Eukaryota</taxon>
        <taxon>Metazoa</taxon>
        <taxon>Ecdysozoa</taxon>
        <taxon>Arthropoda</taxon>
        <taxon>Crustacea</taxon>
        <taxon>Multicrustacea</taxon>
        <taxon>Malacostraca</taxon>
        <taxon>Eumalacostraca</taxon>
        <taxon>Eucarida</taxon>
        <taxon>Decapoda</taxon>
        <taxon>Pleocyemata</taxon>
        <taxon>Astacidea</taxon>
        <taxon>Nephropoidea</taxon>
        <taxon>Nephropidae</taxon>
        <taxon>Homarus</taxon>
    </lineage>
</organism>
<proteinExistence type="predicted"/>
<dbReference type="GO" id="GO:0006811">
    <property type="term" value="P:monoatomic ion transport"/>
    <property type="evidence" value="ECO:0007669"/>
    <property type="project" value="InterPro"/>
</dbReference>
<dbReference type="Gene3D" id="1.20.58.390">
    <property type="entry name" value="Neurotransmitter-gated ion-channel transmembrane domain"/>
    <property type="match status" value="1"/>
</dbReference>
<evidence type="ECO:0000313" key="3">
    <source>
        <dbReference type="EMBL" id="KAG7163895.1"/>
    </source>
</evidence>
<sequence length="173" mass="18946">LSILTVVLFLLPPKAGEKLVFGGLCLILDLLFIAYTSNIVSYAPSRAPLIIQLVSQQLILTVVSVILAALVVRLARGPHPSPLPSFLKTLIMKLSTVLCLSGYAKLVTESEQDMSSKRNEVEMAEGGGERRSDDAHNVNKNQWLLLAAMLDRLLLFIFLLACIVLLSRFSSIL</sequence>
<dbReference type="AlphaFoldDB" id="A0A8J5MTL3"/>